<feature type="transmembrane region" description="Helical" evidence="10">
    <location>
        <begin position="431"/>
        <end position="448"/>
    </location>
</feature>
<proteinExistence type="inferred from homology"/>
<feature type="transmembrane region" description="Helical" evidence="10">
    <location>
        <begin position="226"/>
        <end position="246"/>
    </location>
</feature>
<dbReference type="OrthoDB" id="1689333at2759"/>
<evidence type="ECO:0000313" key="13">
    <source>
        <dbReference type="Proteomes" id="UP000478052"/>
    </source>
</evidence>
<feature type="transmembrane region" description="Helical" evidence="10">
    <location>
        <begin position="136"/>
        <end position="154"/>
    </location>
</feature>
<dbReference type="GO" id="GO:0042283">
    <property type="term" value="F:dolichyl pyrophosphate Glc1Man9GlcNAc2 alpha-1,3-glucosyltransferase activity"/>
    <property type="evidence" value="ECO:0007669"/>
    <property type="project" value="TreeGrafter"/>
</dbReference>
<feature type="signal peptide" evidence="11">
    <location>
        <begin position="1"/>
        <end position="22"/>
    </location>
</feature>
<feature type="transmembrane region" description="Helical" evidence="10">
    <location>
        <begin position="197"/>
        <end position="214"/>
    </location>
</feature>
<dbReference type="PANTHER" id="PTHR12413">
    <property type="entry name" value="DOLICHYL GLYCOSYLTRANSFERASE"/>
    <property type="match status" value="1"/>
</dbReference>
<dbReference type="UniPathway" id="UPA00378"/>
<comment type="subcellular location">
    <subcellularLocation>
        <location evidence="1 10">Endoplasmic reticulum membrane</location>
        <topology evidence="1 10">Multi-pass membrane protein</topology>
    </subcellularLocation>
</comment>
<evidence type="ECO:0000256" key="1">
    <source>
        <dbReference type="ARBA" id="ARBA00004477"/>
    </source>
</evidence>
<keyword evidence="6 10" id="KW-0812">Transmembrane</keyword>
<comment type="similarity">
    <text evidence="3 10">Belongs to the ALG6/ALG8 glucosyltransferase family.</text>
</comment>
<dbReference type="InterPro" id="IPR004856">
    <property type="entry name" value="Glyco_trans_ALG6/ALG8"/>
</dbReference>
<dbReference type="Pfam" id="PF03155">
    <property type="entry name" value="Alg6_Alg8"/>
    <property type="match status" value="1"/>
</dbReference>
<dbReference type="Proteomes" id="UP000478052">
    <property type="component" value="Unassembled WGS sequence"/>
</dbReference>
<evidence type="ECO:0000256" key="8">
    <source>
        <dbReference type="ARBA" id="ARBA00022989"/>
    </source>
</evidence>
<feature type="transmembrane region" description="Helical" evidence="10">
    <location>
        <begin position="460"/>
        <end position="479"/>
    </location>
</feature>
<comment type="caution">
    <text evidence="12">The sequence shown here is derived from an EMBL/GenBank/DDBJ whole genome shotgun (WGS) entry which is preliminary data.</text>
</comment>
<feature type="transmembrane region" description="Helical" evidence="10">
    <location>
        <begin position="485"/>
        <end position="506"/>
    </location>
</feature>
<dbReference type="EC" id="2.4.1.-" evidence="10"/>
<dbReference type="EMBL" id="VUJU01001278">
    <property type="protein sequence ID" value="KAF0766023.1"/>
    <property type="molecule type" value="Genomic_DNA"/>
</dbReference>
<keyword evidence="11" id="KW-0732">Signal</keyword>
<evidence type="ECO:0000256" key="5">
    <source>
        <dbReference type="ARBA" id="ARBA00022679"/>
    </source>
</evidence>
<evidence type="ECO:0000256" key="6">
    <source>
        <dbReference type="ARBA" id="ARBA00022692"/>
    </source>
</evidence>
<feature type="transmembrane region" description="Helical" evidence="10">
    <location>
        <begin position="322"/>
        <end position="343"/>
    </location>
</feature>
<feature type="chain" id="PRO_5026023478" description="Alpha-1,3-glucosyltransferase" evidence="11">
    <location>
        <begin position="23"/>
        <end position="515"/>
    </location>
</feature>
<evidence type="ECO:0000256" key="2">
    <source>
        <dbReference type="ARBA" id="ARBA00004922"/>
    </source>
</evidence>
<gene>
    <name evidence="12" type="ORF">FWK35_00000767</name>
</gene>
<evidence type="ECO:0000256" key="7">
    <source>
        <dbReference type="ARBA" id="ARBA00022824"/>
    </source>
</evidence>
<comment type="pathway">
    <text evidence="2 10">Protein modification; protein glycosylation.</text>
</comment>
<name>A0A6G0Z5L1_APHCR</name>
<feature type="transmembrane region" description="Helical" evidence="10">
    <location>
        <begin position="389"/>
        <end position="411"/>
    </location>
</feature>
<evidence type="ECO:0000256" key="4">
    <source>
        <dbReference type="ARBA" id="ARBA00022676"/>
    </source>
</evidence>
<accession>A0A6G0Z5L1</accession>
<dbReference type="PANTHER" id="PTHR12413:SF2">
    <property type="entry name" value="DOLICHYL PYROPHOSPHATE GLC1MAN9GLCNAC2 ALPHA-1,3-GLUCOSYLTRANSFERASE-RELATED"/>
    <property type="match status" value="1"/>
</dbReference>
<dbReference type="GO" id="GO:0006487">
    <property type="term" value="P:protein N-linked glycosylation"/>
    <property type="evidence" value="ECO:0007669"/>
    <property type="project" value="TreeGrafter"/>
</dbReference>
<keyword evidence="5 10" id="KW-0808">Transferase</keyword>
<dbReference type="GO" id="GO:0005789">
    <property type="term" value="C:endoplasmic reticulum membrane"/>
    <property type="evidence" value="ECO:0007669"/>
    <property type="project" value="UniProtKB-SubCell"/>
</dbReference>
<dbReference type="AlphaFoldDB" id="A0A6G0Z5L1"/>
<evidence type="ECO:0000256" key="9">
    <source>
        <dbReference type="ARBA" id="ARBA00023136"/>
    </source>
</evidence>
<keyword evidence="9 10" id="KW-0472">Membrane</keyword>
<evidence type="ECO:0000313" key="12">
    <source>
        <dbReference type="EMBL" id="KAF0766023.1"/>
    </source>
</evidence>
<sequence length="515" mass="59961">MASSLHIVITCLKLLLLPSYYSTDFEVHRNWLATTYSLPVSQWYSAKHSEWTIDYPPLFAWFEYFLAQIAAFVDYDMLSIHNHNYSSDATILFQRFSVIITDFMFYYGSRKCAQSIALLMKSTKNKKKKYLDESNISVFVIELLLTANVTLLLIDHVHFQYNGFLFGILLISISQILKGENYHGAVWFTILLNFKHIYLYLAPAYFVYLLRHFCLKKKIQFALIRLINLGLIVLSVTAISFGPFIFNGQISQVFKQLFPFKRGLSHAYWAPNFWALYNTADIGAKIIYKDYDLIKSNNSASMTRGLVQEFEHTVLPSITPQITFILTIVFMLIDISHIAFEVLENGHWYSPCLYKLWKSNSSPIDFVRCLVLCGLTSFMFGWHVHEKALLLAVIPLTLLIFTTTNDCSMFTILSTISTYSVFPLLFKPFEFITKSLLLIVNVSFLYNTDRFKSLNRIEKLYLISLGPLLLLTDVGWMVLRFDQKYPFLPLMLTSFHNSIGVFYCWIKYYLYYICQ</sequence>
<organism evidence="12 13">
    <name type="scientific">Aphis craccivora</name>
    <name type="common">Cowpea aphid</name>
    <dbReference type="NCBI Taxonomy" id="307492"/>
    <lineage>
        <taxon>Eukaryota</taxon>
        <taxon>Metazoa</taxon>
        <taxon>Ecdysozoa</taxon>
        <taxon>Arthropoda</taxon>
        <taxon>Hexapoda</taxon>
        <taxon>Insecta</taxon>
        <taxon>Pterygota</taxon>
        <taxon>Neoptera</taxon>
        <taxon>Paraneoptera</taxon>
        <taxon>Hemiptera</taxon>
        <taxon>Sternorrhyncha</taxon>
        <taxon>Aphidomorpha</taxon>
        <taxon>Aphidoidea</taxon>
        <taxon>Aphididae</taxon>
        <taxon>Aphidini</taxon>
        <taxon>Aphis</taxon>
        <taxon>Aphis</taxon>
    </lineage>
</organism>
<evidence type="ECO:0000256" key="11">
    <source>
        <dbReference type="SAM" id="SignalP"/>
    </source>
</evidence>
<reference evidence="12 13" key="1">
    <citation type="submission" date="2019-08" db="EMBL/GenBank/DDBJ databases">
        <title>Whole genome of Aphis craccivora.</title>
        <authorList>
            <person name="Voronova N.V."/>
            <person name="Shulinski R.S."/>
            <person name="Bandarenka Y.V."/>
            <person name="Zhorov D.G."/>
            <person name="Warner D."/>
        </authorList>
    </citation>
    <scope>NUCLEOTIDE SEQUENCE [LARGE SCALE GENOMIC DNA]</scope>
    <source>
        <strain evidence="12">180601</strain>
        <tissue evidence="12">Whole Body</tissue>
    </source>
</reference>
<protein>
    <recommendedName>
        <fullName evidence="10">Alpha-1,3-glucosyltransferase</fullName>
        <ecNumber evidence="10">2.4.1.-</ecNumber>
    </recommendedName>
</protein>
<keyword evidence="4 10" id="KW-0328">Glycosyltransferase</keyword>
<keyword evidence="13" id="KW-1185">Reference proteome</keyword>
<keyword evidence="8 10" id="KW-1133">Transmembrane helix</keyword>
<evidence type="ECO:0000256" key="3">
    <source>
        <dbReference type="ARBA" id="ARBA00008715"/>
    </source>
</evidence>
<keyword evidence="7 10" id="KW-0256">Endoplasmic reticulum</keyword>
<evidence type="ECO:0000256" key="10">
    <source>
        <dbReference type="RuleBase" id="RU363110"/>
    </source>
</evidence>